<dbReference type="SMART" id="SM00320">
    <property type="entry name" value="WD40"/>
    <property type="match status" value="1"/>
</dbReference>
<feature type="non-terminal residue" evidence="4">
    <location>
        <position position="1"/>
    </location>
</feature>
<dbReference type="OrthoDB" id="10262475at2759"/>
<proteinExistence type="predicted"/>
<evidence type="ECO:0000256" key="3">
    <source>
        <dbReference type="PROSITE-ProRule" id="PRU00221"/>
    </source>
</evidence>
<sequence length="104" mass="11688">YILASIEGRVAVEFLDVRPEVQARKYAFKCHRIKNPDGKPESTYPVNAVAYHPKYGTFATGGSDGFVNVWDGDNKKRICQLRRVYRAGSAIMDAYVHMVGVHRG</sequence>
<organism evidence="4 5">
    <name type="scientific">Sphaeroforma arctica JP610</name>
    <dbReference type="NCBI Taxonomy" id="667725"/>
    <lineage>
        <taxon>Eukaryota</taxon>
        <taxon>Ichthyosporea</taxon>
        <taxon>Ichthyophonida</taxon>
        <taxon>Sphaeroforma</taxon>
    </lineage>
</organism>
<keyword evidence="2" id="KW-0677">Repeat</keyword>
<dbReference type="InterPro" id="IPR001680">
    <property type="entry name" value="WD40_rpt"/>
</dbReference>
<dbReference type="InterPro" id="IPR036322">
    <property type="entry name" value="WD40_repeat_dom_sf"/>
</dbReference>
<dbReference type="SUPFAM" id="SSF50978">
    <property type="entry name" value="WD40 repeat-like"/>
    <property type="match status" value="1"/>
</dbReference>
<reference evidence="4 5" key="1">
    <citation type="submission" date="2011-02" db="EMBL/GenBank/DDBJ databases">
        <title>The Genome Sequence of Sphaeroforma arctica JP610.</title>
        <authorList>
            <consortium name="The Broad Institute Genome Sequencing Platform"/>
            <person name="Russ C."/>
            <person name="Cuomo C."/>
            <person name="Young S.K."/>
            <person name="Zeng Q."/>
            <person name="Gargeya S."/>
            <person name="Alvarado L."/>
            <person name="Berlin A."/>
            <person name="Chapman S.B."/>
            <person name="Chen Z."/>
            <person name="Freedman E."/>
            <person name="Gellesch M."/>
            <person name="Goldberg J."/>
            <person name="Griggs A."/>
            <person name="Gujja S."/>
            <person name="Heilman E."/>
            <person name="Heiman D."/>
            <person name="Howarth C."/>
            <person name="Mehta T."/>
            <person name="Neiman D."/>
            <person name="Pearson M."/>
            <person name="Roberts A."/>
            <person name="Saif S."/>
            <person name="Shea T."/>
            <person name="Shenoy N."/>
            <person name="Sisk P."/>
            <person name="Stolte C."/>
            <person name="Sykes S."/>
            <person name="White J."/>
            <person name="Yandava C."/>
            <person name="Burger G."/>
            <person name="Gray M.W."/>
            <person name="Holland P.W.H."/>
            <person name="King N."/>
            <person name="Lang F.B.F."/>
            <person name="Roger A.J."/>
            <person name="Ruiz-Trillo I."/>
            <person name="Haas B."/>
            <person name="Nusbaum C."/>
            <person name="Birren B."/>
        </authorList>
    </citation>
    <scope>NUCLEOTIDE SEQUENCE [LARGE SCALE GENOMIC DNA]</scope>
    <source>
        <strain evidence="4 5">JP610</strain>
    </source>
</reference>
<dbReference type="eggNOG" id="KOG1036">
    <property type="taxonomic scope" value="Eukaryota"/>
</dbReference>
<dbReference type="GeneID" id="25912973"/>
<name>A0A0L0FE15_9EUKA</name>
<evidence type="ECO:0000313" key="4">
    <source>
        <dbReference type="EMBL" id="KNC74995.1"/>
    </source>
</evidence>
<dbReference type="RefSeq" id="XP_014148897.1">
    <property type="nucleotide sequence ID" value="XM_014293422.1"/>
</dbReference>
<dbReference type="STRING" id="667725.A0A0L0FE15"/>
<evidence type="ECO:0000256" key="2">
    <source>
        <dbReference type="ARBA" id="ARBA00022737"/>
    </source>
</evidence>
<evidence type="ECO:0000256" key="1">
    <source>
        <dbReference type="ARBA" id="ARBA00022574"/>
    </source>
</evidence>
<dbReference type="PANTHER" id="PTHR10971">
    <property type="entry name" value="MRNA EXPORT FACTOR AND BUB3"/>
    <property type="match status" value="1"/>
</dbReference>
<feature type="repeat" description="WD" evidence="3">
    <location>
        <begin position="46"/>
        <end position="80"/>
    </location>
</feature>
<gene>
    <name evidence="4" type="ORF">SARC_12469</name>
</gene>
<keyword evidence="1 3" id="KW-0853">WD repeat</keyword>
<evidence type="ECO:0000313" key="5">
    <source>
        <dbReference type="Proteomes" id="UP000054560"/>
    </source>
</evidence>
<keyword evidence="5" id="KW-1185">Reference proteome</keyword>
<protein>
    <submittedName>
        <fullName evidence="4">Uncharacterized protein</fullName>
    </submittedName>
</protein>
<dbReference type="Gene3D" id="2.130.10.10">
    <property type="entry name" value="YVTN repeat-like/Quinoprotein amine dehydrogenase"/>
    <property type="match status" value="1"/>
</dbReference>
<dbReference type="EMBL" id="KQ243921">
    <property type="protein sequence ID" value="KNC74995.1"/>
    <property type="molecule type" value="Genomic_DNA"/>
</dbReference>
<dbReference type="PROSITE" id="PS50082">
    <property type="entry name" value="WD_REPEATS_2"/>
    <property type="match status" value="1"/>
</dbReference>
<dbReference type="Proteomes" id="UP000054560">
    <property type="component" value="Unassembled WGS sequence"/>
</dbReference>
<dbReference type="InterPro" id="IPR015943">
    <property type="entry name" value="WD40/YVTN_repeat-like_dom_sf"/>
</dbReference>
<dbReference type="AlphaFoldDB" id="A0A0L0FE15"/>
<accession>A0A0L0FE15</accession>